<accession>A0ABQ9YD76</accession>
<evidence type="ECO:0000313" key="1">
    <source>
        <dbReference type="EMBL" id="KAK2961722.1"/>
    </source>
</evidence>
<comment type="caution">
    <text evidence="1">The sequence shown here is derived from an EMBL/GenBank/DDBJ whole genome shotgun (WGS) entry which is preliminary data.</text>
</comment>
<sequence>MISSEEYSPFLNWNPNDPFTVDSVAQAFLSLASMIRDGYPFDEVLVSQASQFVSSLSRNLHRTFTVNDMIKSIGQGTPNPTAAFVDLITILLSSFECLNWSSQSNRLALVFSSLVSRMLSTPNLRDLSLRENNVADTGTRRISGRNRTDTSSRSLIYERKASSGFNSNSRCPPLISSPVAPTKVNADWIDNHSSFHVQTADSWIIVIHTALLMGLASSSGCASPPVDEHEQLDQRLRDIHFCRTMADHTPAEPLTRYASTPFAIQRSHTEVGPSRFKQSPQFEETETMFDVVTSSLSLSNVEMLFDADFSIATLLESSHIKILSSTLDVGWDFTPFLADGGSVTLVDIVLIARPDPGTDGLVHADTHLTMSKCAAQDVIVGLSPIFGRFSSSVDASLSAFANLDHAVPLLSSPRPPALQPSLTPSLAKYSTILTSSTMVNVSNHIFDEVANTPIFGAEPNFDVKKTLLMSSKYVSNLGISELLITATADATLTISSCSFEQLHSSAISGFEATTPNTNHFVRLITKRHFFFKSTATHVTSATLKESSVEMDEVN</sequence>
<gene>
    <name evidence="1" type="ORF">BLNAU_3159</name>
</gene>
<protein>
    <submittedName>
        <fullName evidence="1">Uncharacterized protein</fullName>
    </submittedName>
</protein>
<name>A0ABQ9YD76_9EUKA</name>
<organism evidence="1 2">
    <name type="scientific">Blattamonas nauphoetae</name>
    <dbReference type="NCBI Taxonomy" id="2049346"/>
    <lineage>
        <taxon>Eukaryota</taxon>
        <taxon>Metamonada</taxon>
        <taxon>Preaxostyla</taxon>
        <taxon>Oxymonadida</taxon>
        <taxon>Blattamonas</taxon>
    </lineage>
</organism>
<keyword evidence="2" id="KW-1185">Reference proteome</keyword>
<evidence type="ECO:0000313" key="2">
    <source>
        <dbReference type="Proteomes" id="UP001281761"/>
    </source>
</evidence>
<proteinExistence type="predicted"/>
<dbReference type="EMBL" id="JARBJD010000014">
    <property type="protein sequence ID" value="KAK2961722.1"/>
    <property type="molecule type" value="Genomic_DNA"/>
</dbReference>
<dbReference type="Proteomes" id="UP001281761">
    <property type="component" value="Unassembled WGS sequence"/>
</dbReference>
<reference evidence="1 2" key="1">
    <citation type="journal article" date="2022" name="bioRxiv">
        <title>Genomics of Preaxostyla Flagellates Illuminates Evolutionary Transitions and the Path Towards Mitochondrial Loss.</title>
        <authorList>
            <person name="Novak L.V.F."/>
            <person name="Treitli S.C."/>
            <person name="Pyrih J."/>
            <person name="Halakuc P."/>
            <person name="Pipaliya S.V."/>
            <person name="Vacek V."/>
            <person name="Brzon O."/>
            <person name="Soukal P."/>
            <person name="Eme L."/>
            <person name="Dacks J.B."/>
            <person name="Karnkowska A."/>
            <person name="Elias M."/>
            <person name="Hampl V."/>
        </authorList>
    </citation>
    <scope>NUCLEOTIDE SEQUENCE [LARGE SCALE GENOMIC DNA]</scope>
    <source>
        <strain evidence="1">NAU3</strain>
        <tissue evidence="1">Gut</tissue>
    </source>
</reference>